<keyword evidence="7" id="KW-0030">Aminoacyl-tRNA synthetase</keyword>
<reference evidence="12" key="1">
    <citation type="submission" date="2016-09" db="EMBL/GenBank/DDBJ databases">
        <authorList>
            <person name="Jeantristanb JTB J.-T."/>
            <person name="Ricardo R."/>
        </authorList>
    </citation>
    <scope>NUCLEOTIDE SEQUENCE [LARGE SCALE GENOMIC DNA]</scope>
</reference>
<dbReference type="Pfam" id="PF09180">
    <property type="entry name" value="ProRS-C_1"/>
    <property type="match status" value="1"/>
</dbReference>
<dbReference type="GO" id="GO:0005524">
    <property type="term" value="F:ATP binding"/>
    <property type="evidence" value="ECO:0007669"/>
    <property type="project" value="UniProtKB-KW"/>
</dbReference>
<dbReference type="InterPro" id="IPR004154">
    <property type="entry name" value="Anticodon-bd"/>
</dbReference>
<dbReference type="PROSITE" id="PS50862">
    <property type="entry name" value="AA_TRNA_LIGASE_II"/>
    <property type="match status" value="1"/>
</dbReference>
<evidence type="ECO:0000256" key="5">
    <source>
        <dbReference type="ARBA" id="ARBA00022840"/>
    </source>
</evidence>
<dbReference type="EC" id="6.1.1.15" evidence="2"/>
<dbReference type="GO" id="GO:0005737">
    <property type="term" value="C:cytoplasm"/>
    <property type="evidence" value="ECO:0007669"/>
    <property type="project" value="InterPro"/>
</dbReference>
<dbReference type="AlphaFoldDB" id="A0A238FQU6"/>
<dbReference type="SUPFAM" id="SSF55681">
    <property type="entry name" value="Class II aaRS and biotin synthetases"/>
    <property type="match status" value="1"/>
</dbReference>
<dbReference type="InterPro" id="IPR036621">
    <property type="entry name" value="Anticodon-bd_dom_sf"/>
</dbReference>
<dbReference type="STRING" id="269621.A0A238FQU6"/>
<evidence type="ECO:0000256" key="6">
    <source>
        <dbReference type="ARBA" id="ARBA00022917"/>
    </source>
</evidence>
<sequence>MDLTSLTGRLEALQLLSGDAKPAAAPASSGLQTYFFTPKSGSKHPSRPDQDLKLVVVTLEPELNLGPAKALATQVGLKDMRAIAAADLEKLLGRARDQASPLSLPPQLVASTLLITSSSLTSSSESFLVPSPIDPTTSLSVSAQQVQQLVKQFEEEGAAVKMVDFQAKAAQAAAPAAPAAPAAKSTPARGASTIAEKEAAALQGKKDLEGKSGVQLGLTVRKEQAVFGDWYSQTLIKGDMLDYYDISGCYILKPWSYGVWQTIQNFFDAGIKELGVQNAYFPMFVSSKVLEREKDHIEGFAPEVAWVTRAGQSDLEEPIAIRPTSETVMYPYYAKWIRSHRDLPLKLNQWNSVVRWEFKNPQPFLRTREFLWQEGHTAFLTKPEADTEVLQILDLYRRVYEELLAVPVIPGVKSEKEKFAGGLYTTTVEGFIPTTGRGIQGGTSHCLGQNFSKMFNISVEDPENKGEKLHVWQNSWGLSTRTIGVMVMVHGDDKGLVLPPRVAQLQVVIIPVGITAKTTDEERSHVYEACESVEKELKAKGIKVRYDDREGYTPAFKYNDWELKGVPVRLELGPKDLKEKSVVAVRRDTGNKSKLVIKELTQSIPELLDTIHDDMLSKARGEFNDHITVVEQWEQIVPTLNKNHVVVLPWCEIEACEDEIKKRSALESVEGAEDEKAPSAGAKSLCIPHDQARFGDVKGKKCPQCGVEAKRWTLFGRSY</sequence>
<evidence type="ECO:0000256" key="8">
    <source>
        <dbReference type="ARBA" id="ARBA00029731"/>
    </source>
</evidence>
<protein>
    <recommendedName>
        <fullName evidence="2">proline--tRNA ligase</fullName>
        <ecNumber evidence="2">6.1.1.15</ecNumber>
    </recommendedName>
    <alternativeName>
        <fullName evidence="8">Prolyl-tRNA synthetase</fullName>
    </alternativeName>
</protein>
<proteinExistence type="inferred from homology"/>
<dbReference type="InterPro" id="IPR016061">
    <property type="entry name" value="Pro-tRNA_ligase_II_C"/>
</dbReference>
<dbReference type="EMBL" id="FMSP01000020">
    <property type="protein sequence ID" value="SCV74373.1"/>
    <property type="molecule type" value="Genomic_DNA"/>
</dbReference>
<dbReference type="SUPFAM" id="SSF64586">
    <property type="entry name" value="C-terminal domain of ProRS"/>
    <property type="match status" value="1"/>
</dbReference>
<dbReference type="NCBIfam" id="TIGR00408">
    <property type="entry name" value="proS_fam_I"/>
    <property type="match status" value="1"/>
</dbReference>
<dbReference type="InterPro" id="IPR002314">
    <property type="entry name" value="aa-tRNA-synt_IIb"/>
</dbReference>
<dbReference type="GO" id="GO:0004827">
    <property type="term" value="F:proline-tRNA ligase activity"/>
    <property type="evidence" value="ECO:0007669"/>
    <property type="project" value="UniProtKB-EC"/>
</dbReference>
<dbReference type="CDD" id="cd00862">
    <property type="entry name" value="ProRS_anticodon_zinc"/>
    <property type="match status" value="1"/>
</dbReference>
<dbReference type="FunFam" id="3.30.110.30:FF:000001">
    <property type="entry name" value="Bifunctional glutamate/proline--tRNA ligase"/>
    <property type="match status" value="1"/>
</dbReference>
<dbReference type="InterPro" id="IPR045864">
    <property type="entry name" value="aa-tRNA-synth_II/BPL/LPL"/>
</dbReference>
<dbReference type="InterPro" id="IPR033721">
    <property type="entry name" value="ProRS_core_arch_euk"/>
</dbReference>
<organism evidence="11 12">
    <name type="scientific">Microbotryum intermedium</name>
    <dbReference type="NCBI Taxonomy" id="269621"/>
    <lineage>
        <taxon>Eukaryota</taxon>
        <taxon>Fungi</taxon>
        <taxon>Dikarya</taxon>
        <taxon>Basidiomycota</taxon>
        <taxon>Pucciniomycotina</taxon>
        <taxon>Microbotryomycetes</taxon>
        <taxon>Microbotryales</taxon>
        <taxon>Microbotryaceae</taxon>
        <taxon>Microbotryum</taxon>
    </lineage>
</organism>
<dbReference type="FunFam" id="3.40.50.800:FF:000005">
    <property type="entry name" value="bifunctional glutamate/proline--tRNA ligase"/>
    <property type="match status" value="1"/>
</dbReference>
<dbReference type="Pfam" id="PF03129">
    <property type="entry name" value="HGTP_anticodon"/>
    <property type="match status" value="1"/>
</dbReference>
<dbReference type="Proteomes" id="UP000198372">
    <property type="component" value="Unassembled WGS sequence"/>
</dbReference>
<evidence type="ECO:0000256" key="4">
    <source>
        <dbReference type="ARBA" id="ARBA00022741"/>
    </source>
</evidence>
<dbReference type="Pfam" id="PF00587">
    <property type="entry name" value="tRNA-synt_2b"/>
    <property type="match status" value="1"/>
</dbReference>
<evidence type="ECO:0000313" key="11">
    <source>
        <dbReference type="EMBL" id="SCV74373.1"/>
    </source>
</evidence>
<dbReference type="GO" id="GO:0006433">
    <property type="term" value="P:prolyl-tRNA aminoacylation"/>
    <property type="evidence" value="ECO:0007669"/>
    <property type="project" value="InterPro"/>
</dbReference>
<evidence type="ECO:0000256" key="9">
    <source>
        <dbReference type="ARBA" id="ARBA00047671"/>
    </source>
</evidence>
<evidence type="ECO:0000256" key="7">
    <source>
        <dbReference type="ARBA" id="ARBA00023146"/>
    </source>
</evidence>
<dbReference type="OrthoDB" id="1350766at2759"/>
<dbReference type="InterPro" id="IPR002316">
    <property type="entry name" value="Pro-tRNA-ligase_IIa"/>
</dbReference>
<dbReference type="SMART" id="SM00946">
    <property type="entry name" value="ProRS-C_1"/>
    <property type="match status" value="1"/>
</dbReference>
<dbReference type="FunFam" id="3.30.930.10:FF:000007">
    <property type="entry name" value="Bifunctional glutamate/proline--tRNA ligase"/>
    <property type="match status" value="1"/>
</dbReference>
<keyword evidence="4" id="KW-0547">Nucleotide-binding</keyword>
<name>A0A238FQU6_9BASI</name>
<evidence type="ECO:0000259" key="10">
    <source>
        <dbReference type="PROSITE" id="PS50862"/>
    </source>
</evidence>
<accession>A0A238FQU6</accession>
<keyword evidence="12" id="KW-1185">Reference proteome</keyword>
<dbReference type="SUPFAM" id="SSF52954">
    <property type="entry name" value="Class II aaRS ABD-related"/>
    <property type="match status" value="1"/>
</dbReference>
<dbReference type="InterPro" id="IPR006195">
    <property type="entry name" value="aa-tRNA-synth_II"/>
</dbReference>
<keyword evidence="5" id="KW-0067">ATP-binding</keyword>
<dbReference type="GO" id="GO:0017101">
    <property type="term" value="C:aminoacyl-tRNA synthetase multienzyme complex"/>
    <property type="evidence" value="ECO:0007669"/>
    <property type="project" value="TreeGrafter"/>
</dbReference>
<dbReference type="PRINTS" id="PR01046">
    <property type="entry name" value="TRNASYNTHPRO"/>
</dbReference>
<comment type="similarity">
    <text evidence="1">Belongs to the class-II aminoacyl-tRNA synthetase family.</text>
</comment>
<dbReference type="Gene3D" id="3.30.110.30">
    <property type="entry name" value="C-terminal domain of ProRS"/>
    <property type="match status" value="1"/>
</dbReference>
<keyword evidence="6" id="KW-0648">Protein biosynthesis</keyword>
<evidence type="ECO:0000256" key="2">
    <source>
        <dbReference type="ARBA" id="ARBA00012831"/>
    </source>
</evidence>
<gene>
    <name evidence="11" type="ORF">BQ2448_6805</name>
</gene>
<dbReference type="Gene3D" id="3.40.50.800">
    <property type="entry name" value="Anticodon-binding domain"/>
    <property type="match status" value="1"/>
</dbReference>
<evidence type="ECO:0000256" key="1">
    <source>
        <dbReference type="ARBA" id="ARBA00008226"/>
    </source>
</evidence>
<dbReference type="PANTHER" id="PTHR43382:SF2">
    <property type="entry name" value="BIFUNCTIONAL GLUTAMATE_PROLINE--TRNA LIGASE"/>
    <property type="match status" value="1"/>
</dbReference>
<comment type="catalytic activity">
    <reaction evidence="9">
        <text>tRNA(Pro) + L-proline + ATP = L-prolyl-tRNA(Pro) + AMP + diphosphate</text>
        <dbReference type="Rhea" id="RHEA:14305"/>
        <dbReference type="Rhea" id="RHEA-COMP:9700"/>
        <dbReference type="Rhea" id="RHEA-COMP:9702"/>
        <dbReference type="ChEBI" id="CHEBI:30616"/>
        <dbReference type="ChEBI" id="CHEBI:33019"/>
        <dbReference type="ChEBI" id="CHEBI:60039"/>
        <dbReference type="ChEBI" id="CHEBI:78442"/>
        <dbReference type="ChEBI" id="CHEBI:78532"/>
        <dbReference type="ChEBI" id="CHEBI:456215"/>
        <dbReference type="EC" id="6.1.1.15"/>
    </reaction>
</comment>
<dbReference type="PANTHER" id="PTHR43382">
    <property type="entry name" value="PROLYL-TRNA SYNTHETASE"/>
    <property type="match status" value="1"/>
</dbReference>
<dbReference type="InterPro" id="IPR004499">
    <property type="entry name" value="Pro-tRNA-ligase_IIa_arc-type"/>
</dbReference>
<dbReference type="InterPro" id="IPR017449">
    <property type="entry name" value="Pro-tRNA_synth_II"/>
</dbReference>
<keyword evidence="3" id="KW-0436">Ligase</keyword>
<dbReference type="CDD" id="cd00778">
    <property type="entry name" value="ProRS_core_arch_euk"/>
    <property type="match status" value="1"/>
</dbReference>
<feature type="domain" description="Aminoacyl-transfer RNA synthetases class-II family profile" evidence="10">
    <location>
        <begin position="259"/>
        <end position="499"/>
    </location>
</feature>
<evidence type="ECO:0000256" key="3">
    <source>
        <dbReference type="ARBA" id="ARBA00022598"/>
    </source>
</evidence>
<dbReference type="Gene3D" id="3.30.930.10">
    <property type="entry name" value="Bira Bifunctional Protein, Domain 2"/>
    <property type="match status" value="1"/>
</dbReference>
<evidence type="ECO:0000313" key="12">
    <source>
        <dbReference type="Proteomes" id="UP000198372"/>
    </source>
</evidence>
<dbReference type="HAMAP" id="MF_01571">
    <property type="entry name" value="Pro_tRNA_synth_type3"/>
    <property type="match status" value="1"/>
</dbReference>